<proteinExistence type="predicted"/>
<dbReference type="EMBL" id="CAXLJM020000030">
    <property type="protein sequence ID" value="CAL8098291.1"/>
    <property type="molecule type" value="Genomic_DNA"/>
</dbReference>
<accession>A0ABP1QDG6</accession>
<dbReference type="Proteomes" id="UP001642540">
    <property type="component" value="Unassembled WGS sequence"/>
</dbReference>
<name>A0ABP1QDG6_9HEXA</name>
<evidence type="ECO:0000313" key="1">
    <source>
        <dbReference type="EMBL" id="CAL8098291.1"/>
    </source>
</evidence>
<keyword evidence="2" id="KW-1185">Reference proteome</keyword>
<comment type="caution">
    <text evidence="1">The sequence shown here is derived from an EMBL/GenBank/DDBJ whole genome shotgun (WGS) entry which is preliminary data.</text>
</comment>
<protein>
    <submittedName>
        <fullName evidence="1">Uncharacterized protein</fullName>
    </submittedName>
</protein>
<evidence type="ECO:0000313" key="2">
    <source>
        <dbReference type="Proteomes" id="UP001642540"/>
    </source>
</evidence>
<sequence length="163" mass="18307">MLTVIHGSTWVALWSASFAFDFIYKSLPRGLDILWPLFSQACWLSHPRKVIRVYWICMIFLSTIYGSNISSESVQLQDFPSISKLIKNGYKAWLPQKRYLSTMASESQKEIVVALVTSASGKGSLDGGTYQDKKSAIDLLYDGSNSTSVHVPNYQNFPKLIEA</sequence>
<gene>
    <name evidence="1" type="ORF">ODALV1_LOCUS9886</name>
</gene>
<organism evidence="1 2">
    <name type="scientific">Orchesella dallaii</name>
    <dbReference type="NCBI Taxonomy" id="48710"/>
    <lineage>
        <taxon>Eukaryota</taxon>
        <taxon>Metazoa</taxon>
        <taxon>Ecdysozoa</taxon>
        <taxon>Arthropoda</taxon>
        <taxon>Hexapoda</taxon>
        <taxon>Collembola</taxon>
        <taxon>Entomobryomorpha</taxon>
        <taxon>Entomobryoidea</taxon>
        <taxon>Orchesellidae</taxon>
        <taxon>Orchesellinae</taxon>
        <taxon>Orchesella</taxon>
    </lineage>
</organism>
<reference evidence="1 2" key="1">
    <citation type="submission" date="2024-08" db="EMBL/GenBank/DDBJ databases">
        <authorList>
            <person name="Cucini C."/>
            <person name="Frati F."/>
        </authorList>
    </citation>
    <scope>NUCLEOTIDE SEQUENCE [LARGE SCALE GENOMIC DNA]</scope>
</reference>